<protein>
    <recommendedName>
        <fullName evidence="3">Transposase</fullName>
    </recommendedName>
</protein>
<keyword evidence="2" id="KW-1185">Reference proteome</keyword>
<proteinExistence type="predicted"/>
<evidence type="ECO:0000313" key="2">
    <source>
        <dbReference type="Proteomes" id="UP001235939"/>
    </source>
</evidence>
<dbReference type="InterPro" id="IPR036388">
    <property type="entry name" value="WH-like_DNA-bd_sf"/>
</dbReference>
<name>A0ABY6KYL5_9ARAC</name>
<dbReference type="InterPro" id="IPR052709">
    <property type="entry name" value="Transposase-MT_Hybrid"/>
</dbReference>
<reference evidence="1 2" key="1">
    <citation type="submission" date="2022-01" db="EMBL/GenBank/DDBJ databases">
        <title>A chromosomal length assembly of Cordylochernes scorpioides.</title>
        <authorList>
            <person name="Zeh D."/>
            <person name="Zeh J."/>
        </authorList>
    </citation>
    <scope>NUCLEOTIDE SEQUENCE [LARGE SCALE GENOMIC DNA]</scope>
    <source>
        <strain evidence="1">IN4F17</strain>
        <tissue evidence="1">Whole Body</tissue>
    </source>
</reference>
<dbReference type="Gene3D" id="1.10.10.10">
    <property type="entry name" value="Winged helix-like DNA-binding domain superfamily/Winged helix DNA-binding domain"/>
    <property type="match status" value="1"/>
</dbReference>
<evidence type="ECO:0008006" key="3">
    <source>
        <dbReference type="Google" id="ProtNLM"/>
    </source>
</evidence>
<gene>
    <name evidence="1" type="ORF">LAZ67_9002195</name>
</gene>
<sequence length="135" mass="15139">MVELSPSVELGCVELTRLENGIPGRQKSTFLTSAFLRFSSRTKSSRSSSGHMQHVWKRCHKGASIKKWLAKFKNGNLDLEDTPQSGRLSEFNEEHLKALLKGDGRQTARELAEKIKCSAVTISNHHQSISFSQKL</sequence>
<dbReference type="PANTHER" id="PTHR46060">
    <property type="entry name" value="MARINER MOS1 TRANSPOSASE-LIKE PROTEIN"/>
    <property type="match status" value="1"/>
</dbReference>
<organism evidence="1 2">
    <name type="scientific">Cordylochernes scorpioides</name>
    <dbReference type="NCBI Taxonomy" id="51811"/>
    <lineage>
        <taxon>Eukaryota</taxon>
        <taxon>Metazoa</taxon>
        <taxon>Ecdysozoa</taxon>
        <taxon>Arthropoda</taxon>
        <taxon>Chelicerata</taxon>
        <taxon>Arachnida</taxon>
        <taxon>Pseudoscorpiones</taxon>
        <taxon>Cheliferoidea</taxon>
        <taxon>Chernetidae</taxon>
        <taxon>Cordylochernes</taxon>
    </lineage>
</organism>
<dbReference type="PANTHER" id="PTHR46060:SF2">
    <property type="entry name" value="HISTONE-LYSINE N-METHYLTRANSFERASE SETMAR"/>
    <property type="match status" value="1"/>
</dbReference>
<evidence type="ECO:0000313" key="1">
    <source>
        <dbReference type="EMBL" id="UYV72210.1"/>
    </source>
</evidence>
<dbReference type="Proteomes" id="UP001235939">
    <property type="component" value="Chromosome 09"/>
</dbReference>
<accession>A0ABY6KYL5</accession>
<dbReference type="EMBL" id="CP092871">
    <property type="protein sequence ID" value="UYV72210.1"/>
    <property type="molecule type" value="Genomic_DNA"/>
</dbReference>